<feature type="transmembrane region" description="Helical" evidence="1">
    <location>
        <begin position="9"/>
        <end position="31"/>
    </location>
</feature>
<organism evidence="3 4">
    <name type="scientific">Amniculicola lignicola CBS 123094</name>
    <dbReference type="NCBI Taxonomy" id="1392246"/>
    <lineage>
        <taxon>Eukaryota</taxon>
        <taxon>Fungi</taxon>
        <taxon>Dikarya</taxon>
        <taxon>Ascomycota</taxon>
        <taxon>Pezizomycotina</taxon>
        <taxon>Dothideomycetes</taxon>
        <taxon>Pleosporomycetidae</taxon>
        <taxon>Pleosporales</taxon>
        <taxon>Amniculicolaceae</taxon>
        <taxon>Amniculicola</taxon>
    </lineage>
</organism>
<dbReference type="AlphaFoldDB" id="A0A6A5WQW7"/>
<keyword evidence="1" id="KW-0472">Membrane</keyword>
<gene>
    <name evidence="3" type="ORF">P154DRAFT_94160</name>
</gene>
<accession>A0A6A5WQW7</accession>
<name>A0A6A5WQW7_9PLEO</name>
<dbReference type="Proteomes" id="UP000799779">
    <property type="component" value="Unassembled WGS sequence"/>
</dbReference>
<evidence type="ECO:0000313" key="4">
    <source>
        <dbReference type="Proteomes" id="UP000799779"/>
    </source>
</evidence>
<dbReference type="InterPro" id="IPR056121">
    <property type="entry name" value="DUF7704"/>
</dbReference>
<dbReference type="PANTHER" id="PTHR37019">
    <property type="entry name" value="CHROMOSOME 1, WHOLE GENOME SHOTGUN SEQUENCE"/>
    <property type="match status" value="1"/>
</dbReference>
<feature type="transmembrane region" description="Helical" evidence="1">
    <location>
        <begin position="124"/>
        <end position="145"/>
    </location>
</feature>
<dbReference type="EMBL" id="ML977572">
    <property type="protein sequence ID" value="KAF2003458.1"/>
    <property type="molecule type" value="Genomic_DNA"/>
</dbReference>
<keyword evidence="1" id="KW-0812">Transmembrane</keyword>
<feature type="transmembrane region" description="Helical" evidence="1">
    <location>
        <begin position="85"/>
        <end position="104"/>
    </location>
</feature>
<proteinExistence type="predicted"/>
<keyword evidence="4" id="KW-1185">Reference proteome</keyword>
<dbReference type="OrthoDB" id="5313995at2759"/>
<feature type="transmembrane region" description="Helical" evidence="1">
    <location>
        <begin position="54"/>
        <end position="73"/>
    </location>
</feature>
<evidence type="ECO:0000259" key="2">
    <source>
        <dbReference type="Pfam" id="PF24803"/>
    </source>
</evidence>
<dbReference type="Pfam" id="PF24803">
    <property type="entry name" value="DUF7704"/>
    <property type="match status" value="1"/>
</dbReference>
<sequence>MSSTLDIPLAYNILFLYFEPLAALHGVYLAYFDPPAFLEVFTAIGVYAPDAKVIYDQLAASYLLFVFNEAVVLRVAKDLRVWKTMLLGILLCDVLHLYASWQVMGGAFWNPTAWRGLEWGNHGMLIGMVAVRVAFLLEAGFPTVVRGRREGKSRDIHAD</sequence>
<feature type="domain" description="DUF7704" evidence="2">
    <location>
        <begin position="7"/>
        <end position="139"/>
    </location>
</feature>
<evidence type="ECO:0000313" key="3">
    <source>
        <dbReference type="EMBL" id="KAF2003458.1"/>
    </source>
</evidence>
<evidence type="ECO:0000256" key="1">
    <source>
        <dbReference type="SAM" id="Phobius"/>
    </source>
</evidence>
<reference evidence="3" key="1">
    <citation type="journal article" date="2020" name="Stud. Mycol.">
        <title>101 Dothideomycetes genomes: a test case for predicting lifestyles and emergence of pathogens.</title>
        <authorList>
            <person name="Haridas S."/>
            <person name="Albert R."/>
            <person name="Binder M."/>
            <person name="Bloem J."/>
            <person name="Labutti K."/>
            <person name="Salamov A."/>
            <person name="Andreopoulos B."/>
            <person name="Baker S."/>
            <person name="Barry K."/>
            <person name="Bills G."/>
            <person name="Bluhm B."/>
            <person name="Cannon C."/>
            <person name="Castanera R."/>
            <person name="Culley D."/>
            <person name="Daum C."/>
            <person name="Ezra D."/>
            <person name="Gonzalez J."/>
            <person name="Henrissat B."/>
            <person name="Kuo A."/>
            <person name="Liang C."/>
            <person name="Lipzen A."/>
            <person name="Lutzoni F."/>
            <person name="Magnuson J."/>
            <person name="Mondo S."/>
            <person name="Nolan M."/>
            <person name="Ohm R."/>
            <person name="Pangilinan J."/>
            <person name="Park H.-J."/>
            <person name="Ramirez L."/>
            <person name="Alfaro M."/>
            <person name="Sun H."/>
            <person name="Tritt A."/>
            <person name="Yoshinaga Y."/>
            <person name="Zwiers L.-H."/>
            <person name="Turgeon B."/>
            <person name="Goodwin S."/>
            <person name="Spatafora J."/>
            <person name="Crous P."/>
            <person name="Grigoriev I."/>
        </authorList>
    </citation>
    <scope>NUCLEOTIDE SEQUENCE</scope>
    <source>
        <strain evidence="3">CBS 123094</strain>
    </source>
</reference>
<dbReference type="PANTHER" id="PTHR37019:SF1">
    <property type="entry name" value="EXPERA DOMAIN-CONTAINING PROTEIN"/>
    <property type="match status" value="1"/>
</dbReference>
<keyword evidence="1" id="KW-1133">Transmembrane helix</keyword>
<protein>
    <recommendedName>
        <fullName evidence="2">DUF7704 domain-containing protein</fullName>
    </recommendedName>
</protein>